<dbReference type="GO" id="GO:0046655">
    <property type="term" value="P:folic acid metabolic process"/>
    <property type="evidence" value="ECO:0007669"/>
    <property type="project" value="TreeGrafter"/>
</dbReference>
<keyword evidence="4 8" id="KW-0554">One-carbon metabolism</keyword>
<dbReference type="GO" id="GO:0046452">
    <property type="term" value="P:dihydrofolate metabolic process"/>
    <property type="evidence" value="ECO:0007669"/>
    <property type="project" value="TreeGrafter"/>
</dbReference>
<comment type="function">
    <text evidence="7 8">Key enzyme in folate metabolism. Catalyzes an essential reaction for de novo glycine and purine synthesis, and for DNA precursor synthesis.</text>
</comment>
<evidence type="ECO:0000256" key="7">
    <source>
        <dbReference type="ARBA" id="ARBA00025067"/>
    </source>
</evidence>
<evidence type="ECO:0000313" key="11">
    <source>
        <dbReference type="Proteomes" id="UP000187417"/>
    </source>
</evidence>
<evidence type="ECO:0000256" key="6">
    <source>
        <dbReference type="ARBA" id="ARBA00023002"/>
    </source>
</evidence>
<dbReference type="PIRSF" id="PIRSF000194">
    <property type="entry name" value="DHFR"/>
    <property type="match status" value="1"/>
</dbReference>
<dbReference type="PANTHER" id="PTHR48069">
    <property type="entry name" value="DIHYDROFOLATE REDUCTASE"/>
    <property type="match status" value="1"/>
</dbReference>
<dbReference type="Pfam" id="PF00186">
    <property type="entry name" value="DHFR_1"/>
    <property type="match status" value="1"/>
</dbReference>
<comment type="similarity">
    <text evidence="2 8">Belongs to the dihydrofolate reductase family.</text>
</comment>
<evidence type="ECO:0000256" key="8">
    <source>
        <dbReference type="PIRNR" id="PIRNR000194"/>
    </source>
</evidence>
<dbReference type="PRINTS" id="PR00070">
    <property type="entry name" value="DHFR"/>
</dbReference>
<dbReference type="SUPFAM" id="SSF53597">
    <property type="entry name" value="Dihydrofolate reductase-like"/>
    <property type="match status" value="1"/>
</dbReference>
<accession>A0A1Q6FCI8</accession>
<evidence type="ECO:0000256" key="3">
    <source>
        <dbReference type="ARBA" id="ARBA00012856"/>
    </source>
</evidence>
<keyword evidence="10" id="KW-0418">Kinase</keyword>
<dbReference type="EMBL" id="MNQH01000001">
    <property type="protein sequence ID" value="OKY96578.1"/>
    <property type="molecule type" value="Genomic_DNA"/>
</dbReference>
<keyword evidence="10" id="KW-0808">Transferase</keyword>
<dbReference type="Proteomes" id="UP000187417">
    <property type="component" value="Unassembled WGS sequence"/>
</dbReference>
<evidence type="ECO:0000256" key="1">
    <source>
        <dbReference type="ARBA" id="ARBA00004903"/>
    </source>
</evidence>
<feature type="domain" description="DHFR" evidence="9">
    <location>
        <begin position="1"/>
        <end position="158"/>
    </location>
</feature>
<dbReference type="AlphaFoldDB" id="A0A1Q6FCI8"/>
<dbReference type="Gene3D" id="3.40.430.10">
    <property type="entry name" value="Dihydrofolate Reductase, subunit A"/>
    <property type="match status" value="1"/>
</dbReference>
<dbReference type="PANTHER" id="PTHR48069:SF3">
    <property type="entry name" value="DIHYDROFOLATE REDUCTASE"/>
    <property type="match status" value="1"/>
</dbReference>
<dbReference type="GO" id="GO:0046654">
    <property type="term" value="P:tetrahydrofolate biosynthetic process"/>
    <property type="evidence" value="ECO:0007669"/>
    <property type="project" value="UniProtKB-UniPathway"/>
</dbReference>
<dbReference type="GO" id="GO:0016301">
    <property type="term" value="F:kinase activity"/>
    <property type="evidence" value="ECO:0007669"/>
    <property type="project" value="UniProtKB-KW"/>
</dbReference>
<organism evidence="10 11">
    <name type="scientific">Alistipes putredinis</name>
    <dbReference type="NCBI Taxonomy" id="28117"/>
    <lineage>
        <taxon>Bacteria</taxon>
        <taxon>Pseudomonadati</taxon>
        <taxon>Bacteroidota</taxon>
        <taxon>Bacteroidia</taxon>
        <taxon>Bacteroidales</taxon>
        <taxon>Rikenellaceae</taxon>
        <taxon>Alistipes</taxon>
    </lineage>
</organism>
<dbReference type="InterPro" id="IPR001796">
    <property type="entry name" value="DHFR_dom"/>
</dbReference>
<dbReference type="InterPro" id="IPR024072">
    <property type="entry name" value="DHFR-like_dom_sf"/>
</dbReference>
<sequence length="160" mass="18327">MIAIIVAVAENGVIGGDNRLLWHISEDLKHFKAVTTGHPVVMGRKTYESLGRPLPGRRNVVVTRQNISIEGCDVVHSLDEALALFRPEEKVFVIGGAQIYAQALPLCDEFYLTRVFHAYQGDTCFPRWDEREWEIIDSESFASGKEFPYPFAFEHYRRRK</sequence>
<dbReference type="GO" id="GO:0004146">
    <property type="term" value="F:dihydrofolate reductase activity"/>
    <property type="evidence" value="ECO:0007669"/>
    <property type="project" value="UniProtKB-EC"/>
</dbReference>
<dbReference type="EC" id="1.5.1.3" evidence="3 8"/>
<dbReference type="FunFam" id="3.40.430.10:FF:000001">
    <property type="entry name" value="Dihydrofolate reductase"/>
    <property type="match status" value="1"/>
</dbReference>
<keyword evidence="6 8" id="KW-0560">Oxidoreductase</keyword>
<dbReference type="CDD" id="cd00209">
    <property type="entry name" value="DHFR"/>
    <property type="match status" value="1"/>
</dbReference>
<comment type="catalytic activity">
    <reaction evidence="8">
        <text>(6S)-5,6,7,8-tetrahydrofolate + NADP(+) = 7,8-dihydrofolate + NADPH + H(+)</text>
        <dbReference type="Rhea" id="RHEA:15009"/>
        <dbReference type="ChEBI" id="CHEBI:15378"/>
        <dbReference type="ChEBI" id="CHEBI:57451"/>
        <dbReference type="ChEBI" id="CHEBI:57453"/>
        <dbReference type="ChEBI" id="CHEBI:57783"/>
        <dbReference type="ChEBI" id="CHEBI:58349"/>
        <dbReference type="EC" id="1.5.1.3"/>
    </reaction>
</comment>
<evidence type="ECO:0000256" key="4">
    <source>
        <dbReference type="ARBA" id="ARBA00022563"/>
    </source>
</evidence>
<keyword evidence="5 8" id="KW-0521">NADP</keyword>
<dbReference type="RefSeq" id="WP_004329727.1">
    <property type="nucleotide sequence ID" value="NZ_BAAFKT010000027.1"/>
</dbReference>
<name>A0A1Q6FCI8_9BACT</name>
<dbReference type="PROSITE" id="PS51330">
    <property type="entry name" value="DHFR_2"/>
    <property type="match status" value="1"/>
</dbReference>
<protein>
    <recommendedName>
        <fullName evidence="3 8">Dihydrofolate reductase</fullName>
        <ecNumber evidence="3 8">1.5.1.3</ecNumber>
    </recommendedName>
</protein>
<comment type="caution">
    <text evidence="10">The sequence shown here is derived from an EMBL/GenBank/DDBJ whole genome shotgun (WGS) entry which is preliminary data.</text>
</comment>
<evidence type="ECO:0000256" key="5">
    <source>
        <dbReference type="ARBA" id="ARBA00022857"/>
    </source>
</evidence>
<evidence type="ECO:0000313" key="10">
    <source>
        <dbReference type="EMBL" id="OKY96578.1"/>
    </source>
</evidence>
<dbReference type="InterPro" id="IPR012259">
    <property type="entry name" value="DHFR"/>
</dbReference>
<dbReference type="GO" id="GO:0005829">
    <property type="term" value="C:cytosol"/>
    <property type="evidence" value="ECO:0007669"/>
    <property type="project" value="TreeGrafter"/>
</dbReference>
<gene>
    <name evidence="10" type="ORF">BHV66_00455</name>
</gene>
<proteinExistence type="inferred from homology"/>
<evidence type="ECO:0000256" key="2">
    <source>
        <dbReference type="ARBA" id="ARBA00009539"/>
    </source>
</evidence>
<dbReference type="GO" id="GO:0006730">
    <property type="term" value="P:one-carbon metabolic process"/>
    <property type="evidence" value="ECO:0007669"/>
    <property type="project" value="UniProtKB-KW"/>
</dbReference>
<dbReference type="UniPathway" id="UPA00077">
    <property type="reaction ID" value="UER00158"/>
</dbReference>
<comment type="pathway">
    <text evidence="1 8">Cofactor biosynthesis; tetrahydrofolate biosynthesis; 5,6,7,8-tetrahydrofolate from 7,8-dihydrofolate: step 1/1.</text>
</comment>
<dbReference type="GeneID" id="73803874"/>
<reference evidence="10 11" key="1">
    <citation type="journal article" date="2016" name="Nat. Biotechnol.">
        <title>Measurement of bacterial replication rates in microbial communities.</title>
        <authorList>
            <person name="Brown C.T."/>
            <person name="Olm M.R."/>
            <person name="Thomas B.C."/>
            <person name="Banfield J.F."/>
        </authorList>
    </citation>
    <scope>NUCLEOTIDE SEQUENCE [LARGE SCALE GENOMIC DNA]</scope>
    <source>
        <strain evidence="10">CAG:67_53_122</strain>
    </source>
</reference>
<dbReference type="STRING" id="28117.BHV66_00455"/>
<dbReference type="GO" id="GO:0070401">
    <property type="term" value="F:NADP+ binding"/>
    <property type="evidence" value="ECO:0007669"/>
    <property type="project" value="UniProtKB-ARBA"/>
</dbReference>
<evidence type="ECO:0000259" key="9">
    <source>
        <dbReference type="PROSITE" id="PS51330"/>
    </source>
</evidence>